<evidence type="ECO:0000313" key="3">
    <source>
        <dbReference type="Proteomes" id="UP000521868"/>
    </source>
</evidence>
<keyword evidence="1" id="KW-0812">Transmembrane</keyword>
<dbReference type="AlphaFoldDB" id="A0A7X6DL89"/>
<keyword evidence="1" id="KW-0472">Membrane</keyword>
<name>A0A7X6DL89_9BURK</name>
<dbReference type="EMBL" id="VTOX01000017">
    <property type="protein sequence ID" value="NKE69124.1"/>
    <property type="molecule type" value="Genomic_DNA"/>
</dbReference>
<dbReference type="Proteomes" id="UP000521868">
    <property type="component" value="Unassembled WGS sequence"/>
</dbReference>
<gene>
    <name evidence="2" type="ORF">RAMLITH_25250</name>
</gene>
<reference evidence="2 3" key="1">
    <citation type="journal article" date="2020" name="Nature">
        <title>Bacterial chemolithoautotrophy via manganese oxidation.</title>
        <authorList>
            <person name="Yu H."/>
            <person name="Leadbetter J.R."/>
        </authorList>
    </citation>
    <scope>NUCLEOTIDE SEQUENCE [LARGE SCALE GENOMIC DNA]</scope>
    <source>
        <strain evidence="2 3">RBP-1</strain>
    </source>
</reference>
<proteinExistence type="predicted"/>
<sequence>MNKILVGTILLIGLPIIFLKFRHQLAPALLFLVGLVVLSDSLWNWKSESALRARGLEAVVVPAGDTYTRVRKAKGGGDKVLATVKFRTAEQQEITEETQLPMGVLEKFQRGETVTVSYLPHKPSYYRFNPWQPAAPSDAGFGAIMMLIAGVWMLARRQNGTRAVAS</sequence>
<evidence type="ECO:0000313" key="2">
    <source>
        <dbReference type="EMBL" id="NKE69124.1"/>
    </source>
</evidence>
<organism evidence="2 3">
    <name type="scientific">Ramlibacter lithotrophicus</name>
    <dbReference type="NCBI Taxonomy" id="2606681"/>
    <lineage>
        <taxon>Bacteria</taxon>
        <taxon>Pseudomonadati</taxon>
        <taxon>Pseudomonadota</taxon>
        <taxon>Betaproteobacteria</taxon>
        <taxon>Burkholderiales</taxon>
        <taxon>Comamonadaceae</taxon>
        <taxon>Ramlibacter</taxon>
    </lineage>
</organism>
<keyword evidence="1" id="KW-1133">Transmembrane helix</keyword>
<comment type="caution">
    <text evidence="2">The sequence shown here is derived from an EMBL/GenBank/DDBJ whole genome shotgun (WGS) entry which is preliminary data.</text>
</comment>
<accession>A0A7X6DL89</accession>
<evidence type="ECO:0000256" key="1">
    <source>
        <dbReference type="SAM" id="Phobius"/>
    </source>
</evidence>
<keyword evidence="3" id="KW-1185">Reference proteome</keyword>
<protein>
    <recommendedName>
        <fullName evidence="4">DUF3592 domain-containing protein</fullName>
    </recommendedName>
</protein>
<dbReference type="RefSeq" id="WP_168110265.1">
    <property type="nucleotide sequence ID" value="NZ_VTOX01000017.1"/>
</dbReference>
<feature type="transmembrane region" description="Helical" evidence="1">
    <location>
        <begin position="25"/>
        <end position="45"/>
    </location>
</feature>
<evidence type="ECO:0008006" key="4">
    <source>
        <dbReference type="Google" id="ProtNLM"/>
    </source>
</evidence>